<dbReference type="AlphaFoldDB" id="X0SZP9"/>
<proteinExistence type="predicted"/>
<name>X0SZP9_9ZZZZ</name>
<accession>X0SZP9</accession>
<protein>
    <submittedName>
        <fullName evidence="2">Uncharacterized protein</fullName>
    </submittedName>
</protein>
<organism evidence="2">
    <name type="scientific">marine sediment metagenome</name>
    <dbReference type="NCBI Taxonomy" id="412755"/>
    <lineage>
        <taxon>unclassified sequences</taxon>
        <taxon>metagenomes</taxon>
        <taxon>ecological metagenomes</taxon>
    </lineage>
</organism>
<gene>
    <name evidence="2" type="ORF">S01H1_30770</name>
</gene>
<evidence type="ECO:0000313" key="2">
    <source>
        <dbReference type="EMBL" id="GAF86439.1"/>
    </source>
</evidence>
<evidence type="ECO:0000256" key="1">
    <source>
        <dbReference type="SAM" id="Phobius"/>
    </source>
</evidence>
<comment type="caution">
    <text evidence="2">The sequence shown here is derived from an EMBL/GenBank/DDBJ whole genome shotgun (WGS) entry which is preliminary data.</text>
</comment>
<feature type="transmembrane region" description="Helical" evidence="1">
    <location>
        <begin position="76"/>
        <end position="95"/>
    </location>
</feature>
<keyword evidence="1" id="KW-1133">Transmembrane helix</keyword>
<feature type="transmembrane region" description="Helical" evidence="1">
    <location>
        <begin position="115"/>
        <end position="135"/>
    </location>
</feature>
<dbReference type="EMBL" id="BARS01018956">
    <property type="protein sequence ID" value="GAF86439.1"/>
    <property type="molecule type" value="Genomic_DNA"/>
</dbReference>
<keyword evidence="1" id="KW-0812">Transmembrane</keyword>
<reference evidence="2" key="1">
    <citation type="journal article" date="2014" name="Front. Microbiol.">
        <title>High frequency of phylogenetically diverse reductive dehalogenase-homologous genes in deep subseafloor sedimentary metagenomes.</title>
        <authorList>
            <person name="Kawai M."/>
            <person name="Futagami T."/>
            <person name="Toyoda A."/>
            <person name="Takaki Y."/>
            <person name="Nishi S."/>
            <person name="Hori S."/>
            <person name="Arai W."/>
            <person name="Tsubouchi T."/>
            <person name="Morono Y."/>
            <person name="Uchiyama I."/>
            <person name="Ito T."/>
            <person name="Fujiyama A."/>
            <person name="Inagaki F."/>
            <person name="Takami H."/>
        </authorList>
    </citation>
    <scope>NUCLEOTIDE SEQUENCE</scope>
    <source>
        <strain evidence="2">Expedition CK06-06</strain>
    </source>
</reference>
<feature type="transmembrane region" description="Helical" evidence="1">
    <location>
        <begin position="34"/>
        <end position="55"/>
    </location>
</feature>
<feature type="non-terminal residue" evidence="2">
    <location>
        <position position="138"/>
    </location>
</feature>
<sequence length="138" mass="15349">MAAQIFIIVVVLCMYALRQFEPLIPNAQNPPLTLGLVAAQILLVAILAFLLNRLGLTRLARPDKHPAQLARFYKRLGLLLHIVLLLLFTADIYLAGWADLAELLTAAAPILTDELLILLPLLLSWLIVQAILYSMDRT</sequence>
<keyword evidence="1" id="KW-0472">Membrane</keyword>